<feature type="region of interest" description="Disordered" evidence="5">
    <location>
        <begin position="437"/>
        <end position="485"/>
    </location>
</feature>
<dbReference type="Pfam" id="PF00569">
    <property type="entry name" value="ZZ"/>
    <property type="match status" value="1"/>
</dbReference>
<dbReference type="Gene3D" id="3.30.40.10">
    <property type="entry name" value="Zinc/RING finger domain, C3HC4 (zinc finger)"/>
    <property type="match status" value="1"/>
</dbReference>
<keyword evidence="3" id="KW-0862">Zinc</keyword>
<evidence type="ECO:0000256" key="5">
    <source>
        <dbReference type="SAM" id="MobiDB-lite"/>
    </source>
</evidence>
<evidence type="ECO:0000256" key="2">
    <source>
        <dbReference type="ARBA" id="ARBA00022771"/>
    </source>
</evidence>
<dbReference type="GeneID" id="8242872"/>
<keyword evidence="8" id="KW-1185">Reference proteome</keyword>
<evidence type="ECO:0000313" key="8">
    <source>
        <dbReference type="Proteomes" id="UP000002009"/>
    </source>
</evidence>
<keyword evidence="2 4" id="KW-0863">Zinc-finger</keyword>
<dbReference type="InParanoid" id="C1E577"/>
<evidence type="ECO:0000313" key="7">
    <source>
        <dbReference type="EMBL" id="ACO62466.1"/>
    </source>
</evidence>
<evidence type="ECO:0000256" key="3">
    <source>
        <dbReference type="ARBA" id="ARBA00022833"/>
    </source>
</evidence>
<dbReference type="AlphaFoldDB" id="C1E577"/>
<dbReference type="RefSeq" id="XP_002501208.1">
    <property type="nucleotide sequence ID" value="XM_002501162.1"/>
</dbReference>
<evidence type="ECO:0000259" key="6">
    <source>
        <dbReference type="PROSITE" id="PS50089"/>
    </source>
</evidence>
<organism evidence="7 8">
    <name type="scientific">Micromonas commoda (strain RCC299 / NOUM17 / CCMP2709)</name>
    <name type="common">Picoplanktonic green alga</name>
    <dbReference type="NCBI Taxonomy" id="296587"/>
    <lineage>
        <taxon>Eukaryota</taxon>
        <taxon>Viridiplantae</taxon>
        <taxon>Chlorophyta</taxon>
        <taxon>Mamiellophyceae</taxon>
        <taxon>Mamiellales</taxon>
        <taxon>Mamiellaceae</taxon>
        <taxon>Micromonas</taxon>
    </lineage>
</organism>
<dbReference type="Gene3D" id="3.30.60.90">
    <property type="match status" value="1"/>
</dbReference>
<dbReference type="InterPro" id="IPR013083">
    <property type="entry name" value="Znf_RING/FYVE/PHD"/>
</dbReference>
<dbReference type="EMBL" id="CP001325">
    <property type="protein sequence ID" value="ACO62466.1"/>
    <property type="molecule type" value="Genomic_DNA"/>
</dbReference>
<dbReference type="GO" id="GO:0008270">
    <property type="term" value="F:zinc ion binding"/>
    <property type="evidence" value="ECO:0007669"/>
    <property type="project" value="UniProtKB-KW"/>
</dbReference>
<name>C1E577_MICCC</name>
<dbReference type="PROSITE" id="PS50089">
    <property type="entry name" value="ZF_RING_2"/>
    <property type="match status" value="1"/>
</dbReference>
<dbReference type="InterPro" id="IPR000433">
    <property type="entry name" value="Znf_ZZ"/>
</dbReference>
<evidence type="ECO:0000256" key="1">
    <source>
        <dbReference type="ARBA" id="ARBA00022723"/>
    </source>
</evidence>
<proteinExistence type="predicted"/>
<gene>
    <name evidence="7" type="ORF">MICPUN_57499</name>
</gene>
<protein>
    <recommendedName>
        <fullName evidence="6">RING-type domain-containing protein</fullName>
    </recommendedName>
</protein>
<feature type="domain" description="RING-type" evidence="6">
    <location>
        <begin position="571"/>
        <end position="609"/>
    </location>
</feature>
<reference evidence="7 8" key="1">
    <citation type="journal article" date="2009" name="Science">
        <title>Green evolution and dynamic adaptations revealed by genomes of the marine picoeukaryotes Micromonas.</title>
        <authorList>
            <person name="Worden A.Z."/>
            <person name="Lee J.H."/>
            <person name="Mock T."/>
            <person name="Rouze P."/>
            <person name="Simmons M.P."/>
            <person name="Aerts A.L."/>
            <person name="Allen A.E."/>
            <person name="Cuvelier M.L."/>
            <person name="Derelle E."/>
            <person name="Everett M.V."/>
            <person name="Foulon E."/>
            <person name="Grimwood J."/>
            <person name="Gundlach H."/>
            <person name="Henrissat B."/>
            <person name="Napoli C."/>
            <person name="McDonald S.M."/>
            <person name="Parker M.S."/>
            <person name="Rombauts S."/>
            <person name="Salamov A."/>
            <person name="Von Dassow P."/>
            <person name="Badger J.H."/>
            <person name="Coutinho P.M."/>
            <person name="Demir E."/>
            <person name="Dubchak I."/>
            <person name="Gentemann C."/>
            <person name="Eikrem W."/>
            <person name="Gready J.E."/>
            <person name="John U."/>
            <person name="Lanier W."/>
            <person name="Lindquist E.A."/>
            <person name="Lucas S."/>
            <person name="Mayer K.F."/>
            <person name="Moreau H."/>
            <person name="Not F."/>
            <person name="Otillar R."/>
            <person name="Panaud O."/>
            <person name="Pangilinan J."/>
            <person name="Paulsen I."/>
            <person name="Piegu B."/>
            <person name="Poliakov A."/>
            <person name="Robbens S."/>
            <person name="Schmutz J."/>
            <person name="Toulza E."/>
            <person name="Wyss T."/>
            <person name="Zelensky A."/>
            <person name="Zhou K."/>
            <person name="Armbrust E.V."/>
            <person name="Bhattacharya D."/>
            <person name="Goodenough U.W."/>
            <person name="Van de Peer Y."/>
            <person name="Grigoriev I.V."/>
        </authorList>
    </citation>
    <scope>NUCLEOTIDE SEQUENCE [LARGE SCALE GENOMIC DNA]</scope>
    <source>
        <strain evidence="8">RCC299 / NOUM17</strain>
    </source>
</reference>
<dbReference type="OrthoDB" id="1711136at2759"/>
<dbReference type="KEGG" id="mis:MICPUN_57499"/>
<accession>C1E577</accession>
<dbReference type="InterPro" id="IPR001841">
    <property type="entry name" value="Znf_RING"/>
</dbReference>
<evidence type="ECO:0000256" key="4">
    <source>
        <dbReference type="PROSITE-ProRule" id="PRU00175"/>
    </source>
</evidence>
<dbReference type="SUPFAM" id="SSF57850">
    <property type="entry name" value="RING/U-box"/>
    <property type="match status" value="2"/>
</dbReference>
<keyword evidence="1" id="KW-0479">Metal-binding</keyword>
<dbReference type="Proteomes" id="UP000002009">
    <property type="component" value="Chromosome 4"/>
</dbReference>
<sequence length="643" mass="70013">MTIERYRGAPLATHEGVRCDGCGETPLRGTRRRCLLCIDADFCASCCEIHRHDCFIVMPKPAHEAWSETLQLITCFASLAGADDFRGDDGLDAPPPAGLNDRLRAFIDQGAHAICPPGPALCPMVNPASHLERLARFRRIAHAREDARRLRARDASEAARNEILNPRLFDVVDELHPWNMPRDPATPGRFASQGLIAYLPRRQGGGMCLVSNDGFPMVMVQVYAVEADKAERVDVKGGFFGDVGGVASSLAQTDKAGEFRASFAKGGVEVRAILTNVSSLCSVRIAARRCDARGVCREDGVAPVFESELGPLESAEHAAEGTEGRALLLGSTGASNAPYLKFTASPTEVWSAAPLTNAVWKGSRWHALDMFVAKRRAPDAPRRGSDWPWFGVGGIPVISETRSSEDEIHRIRHVGVMAEHRGLSPEELRLKALTEPNENDQNAPEPPSADEPAPFVAGMAPRPPASPVASSDEDDINAPTSSRLDLGRVVAEACDPPRPIRADRSLRPSPNPTERSAVLRLAVEPNLTLPPVDPEHITRRNAAKLIVAARDREMVDVYERAVTGAHQSDACVVCLESEPACDLILQPCKHQCMHAGCMSDMVRRCPLCRVSVEWTLVRDADGGISSRQHGWSYSGHVERQRVR</sequence>
<dbReference type="InterPro" id="IPR043145">
    <property type="entry name" value="Znf_ZZ_sf"/>
</dbReference>